<comment type="similarity">
    <text evidence="2">Belongs to the folylpolyglutamate synthase family.</text>
</comment>
<keyword evidence="6" id="KW-0547">Nucleotide-binding</keyword>
<comment type="subunit">
    <text evidence="3">Monomer.</text>
</comment>
<dbReference type="Gene3D" id="3.40.1190.10">
    <property type="entry name" value="Mur-like, catalytic domain"/>
    <property type="match status" value="1"/>
</dbReference>
<dbReference type="EMBL" id="CAEZXT010000048">
    <property type="protein sequence ID" value="CAB4700637.1"/>
    <property type="molecule type" value="Genomic_DNA"/>
</dbReference>
<dbReference type="GO" id="GO:0008841">
    <property type="term" value="F:dihydrofolate synthase activity"/>
    <property type="evidence" value="ECO:0007669"/>
    <property type="project" value="TreeGrafter"/>
</dbReference>
<sequence>MTSAEDQARLKAIEVALETRWPETAIEPTLERIAALVDILGSPQLSYPTIHIAGTNGKTSTARMIDSLLFNIGMRTGRYTSPHLESFLERISINGLPIDSKDFIFAYNDIALYLDLMDKKFETPISYFEAMTALAFVAFAEFPVDIGVIEAGMGGEWDATNVVEAVVSVITPIGFDHMAYLGNTLTEIARTKSGIIKEGSNVVLAQQQPDVATELMRRVAQVGANVAREGVEFSLTSRNVAVGGQLLTVKGLGGVYEDIFLPLHGKHQGENAATALVAVESFFGGQELDQEAVRTGFAQVASPGRCEVVHRDPTIILDAAHNPHGAKALAQTLENEFTFDEIIGVVGVFADKEVEEILRELEPIVNTLIVTESISPRALPVEDLARIAMKIFEPDRVIIEPRLQKAITSAISAAKSAENNESVGIVITGSVTTVGQSRAIIKGIENE</sequence>
<evidence type="ECO:0000313" key="14">
    <source>
        <dbReference type="EMBL" id="CAB4700637.1"/>
    </source>
</evidence>
<dbReference type="PANTHER" id="PTHR11136:SF0">
    <property type="entry name" value="DIHYDROFOLATE SYNTHETASE-RELATED"/>
    <property type="match status" value="1"/>
</dbReference>
<dbReference type="GO" id="GO:0046872">
    <property type="term" value="F:metal ion binding"/>
    <property type="evidence" value="ECO:0007669"/>
    <property type="project" value="UniProtKB-KW"/>
</dbReference>
<evidence type="ECO:0000259" key="11">
    <source>
        <dbReference type="Pfam" id="PF08245"/>
    </source>
</evidence>
<dbReference type="SUPFAM" id="SSF53244">
    <property type="entry name" value="MurD-like peptide ligases, peptide-binding domain"/>
    <property type="match status" value="1"/>
</dbReference>
<proteinExistence type="inferred from homology"/>
<dbReference type="GO" id="GO:0004326">
    <property type="term" value="F:tetrahydrofolylpolyglutamate synthase activity"/>
    <property type="evidence" value="ECO:0007669"/>
    <property type="project" value="InterPro"/>
</dbReference>
<keyword evidence="5" id="KW-0479">Metal-binding</keyword>
<keyword evidence="8" id="KW-0460">Magnesium</keyword>
<name>A0A6J7C1J5_9ZZZZ</name>
<dbReference type="SUPFAM" id="SSF53623">
    <property type="entry name" value="MurD-like peptide ligases, catalytic domain"/>
    <property type="match status" value="1"/>
</dbReference>
<protein>
    <submittedName>
        <fullName evidence="15">Unannotated protein</fullName>
    </submittedName>
</protein>
<dbReference type="EMBL" id="CAEZUA010000019">
    <property type="protein sequence ID" value="CAB4585516.1"/>
    <property type="molecule type" value="Genomic_DNA"/>
</dbReference>
<dbReference type="EMBL" id="CAFBJH010000029">
    <property type="protein sequence ID" value="CAB4849783.1"/>
    <property type="molecule type" value="Genomic_DNA"/>
</dbReference>
<dbReference type="PROSITE" id="PS01011">
    <property type="entry name" value="FOLYLPOLYGLU_SYNT_1"/>
    <property type="match status" value="1"/>
</dbReference>
<evidence type="ECO:0000256" key="3">
    <source>
        <dbReference type="ARBA" id="ARBA00011245"/>
    </source>
</evidence>
<keyword evidence="7" id="KW-0067">ATP-binding</keyword>
<evidence type="ECO:0000313" key="13">
    <source>
        <dbReference type="EMBL" id="CAB4662538.1"/>
    </source>
</evidence>
<dbReference type="GO" id="GO:0005737">
    <property type="term" value="C:cytoplasm"/>
    <property type="evidence" value="ECO:0007669"/>
    <property type="project" value="TreeGrafter"/>
</dbReference>
<evidence type="ECO:0000256" key="5">
    <source>
        <dbReference type="ARBA" id="ARBA00022723"/>
    </source>
</evidence>
<dbReference type="PROSITE" id="PS01012">
    <property type="entry name" value="FOLYLPOLYGLU_SYNT_2"/>
    <property type="match status" value="1"/>
</dbReference>
<evidence type="ECO:0000256" key="2">
    <source>
        <dbReference type="ARBA" id="ARBA00008276"/>
    </source>
</evidence>
<gene>
    <name evidence="12" type="ORF">UFOPK1773_00456</name>
    <name evidence="13" type="ORF">UFOPK2288_00557</name>
    <name evidence="14" type="ORF">UFOPK2589_00818</name>
    <name evidence="15" type="ORF">UFOPK3287_00619</name>
</gene>
<dbReference type="Gene3D" id="3.90.190.20">
    <property type="entry name" value="Mur ligase, C-terminal domain"/>
    <property type="match status" value="1"/>
</dbReference>
<evidence type="ECO:0000256" key="9">
    <source>
        <dbReference type="ARBA" id="ARBA00022909"/>
    </source>
</evidence>
<comment type="cofactor">
    <cofactor evidence="1">
        <name>Mg(2+)</name>
        <dbReference type="ChEBI" id="CHEBI:18420"/>
    </cofactor>
</comment>
<keyword evidence="9" id="KW-0289">Folate biosynthesis</keyword>
<dbReference type="FunFam" id="3.40.1190.10:FF:000004">
    <property type="entry name" value="Dihydrofolate synthase/folylpolyglutamate synthase"/>
    <property type="match status" value="1"/>
</dbReference>
<dbReference type="PANTHER" id="PTHR11136">
    <property type="entry name" value="FOLYLPOLYGLUTAMATE SYNTHASE-RELATED"/>
    <property type="match status" value="1"/>
</dbReference>
<dbReference type="InterPro" id="IPR013221">
    <property type="entry name" value="Mur_ligase_cen"/>
</dbReference>
<dbReference type="InterPro" id="IPR018109">
    <property type="entry name" value="Folylpolyglutamate_synth_CS"/>
</dbReference>
<dbReference type="GO" id="GO:0046656">
    <property type="term" value="P:folic acid biosynthetic process"/>
    <property type="evidence" value="ECO:0007669"/>
    <property type="project" value="UniProtKB-KW"/>
</dbReference>
<evidence type="ECO:0000256" key="7">
    <source>
        <dbReference type="ARBA" id="ARBA00022840"/>
    </source>
</evidence>
<organism evidence="15">
    <name type="scientific">freshwater metagenome</name>
    <dbReference type="NCBI Taxonomy" id="449393"/>
    <lineage>
        <taxon>unclassified sequences</taxon>
        <taxon>metagenomes</taxon>
        <taxon>ecological metagenomes</taxon>
    </lineage>
</organism>
<dbReference type="InterPro" id="IPR036565">
    <property type="entry name" value="Mur-like_cat_sf"/>
</dbReference>
<dbReference type="Pfam" id="PF08245">
    <property type="entry name" value="Mur_ligase_M"/>
    <property type="match status" value="1"/>
</dbReference>
<dbReference type="PIRSF" id="PIRSF001563">
    <property type="entry name" value="Folylpolyglu_synth"/>
    <property type="match status" value="1"/>
</dbReference>
<evidence type="ECO:0000313" key="15">
    <source>
        <dbReference type="EMBL" id="CAB4849783.1"/>
    </source>
</evidence>
<feature type="domain" description="Mur ligase C-terminal" evidence="10">
    <location>
        <begin position="304"/>
        <end position="416"/>
    </location>
</feature>
<dbReference type="Pfam" id="PF02875">
    <property type="entry name" value="Mur_ligase_C"/>
    <property type="match status" value="1"/>
</dbReference>
<evidence type="ECO:0000256" key="6">
    <source>
        <dbReference type="ARBA" id="ARBA00022741"/>
    </source>
</evidence>
<dbReference type="InterPro" id="IPR036615">
    <property type="entry name" value="Mur_ligase_C_dom_sf"/>
</dbReference>
<evidence type="ECO:0000256" key="8">
    <source>
        <dbReference type="ARBA" id="ARBA00022842"/>
    </source>
</evidence>
<evidence type="ECO:0000256" key="4">
    <source>
        <dbReference type="ARBA" id="ARBA00022598"/>
    </source>
</evidence>
<dbReference type="InterPro" id="IPR001645">
    <property type="entry name" value="Folylpolyglutamate_synth"/>
</dbReference>
<accession>A0A6J7C1J5</accession>
<reference evidence="15" key="1">
    <citation type="submission" date="2020-05" db="EMBL/GenBank/DDBJ databases">
        <authorList>
            <person name="Chiriac C."/>
            <person name="Salcher M."/>
            <person name="Ghai R."/>
            <person name="Kavagutti S V."/>
        </authorList>
    </citation>
    <scope>NUCLEOTIDE SEQUENCE</scope>
</reference>
<evidence type="ECO:0000259" key="10">
    <source>
        <dbReference type="Pfam" id="PF02875"/>
    </source>
</evidence>
<evidence type="ECO:0000313" key="12">
    <source>
        <dbReference type="EMBL" id="CAB4585516.1"/>
    </source>
</evidence>
<keyword evidence="4" id="KW-0436">Ligase</keyword>
<dbReference type="GO" id="GO:0005524">
    <property type="term" value="F:ATP binding"/>
    <property type="evidence" value="ECO:0007669"/>
    <property type="project" value="UniProtKB-KW"/>
</dbReference>
<feature type="domain" description="Mur ligase central" evidence="11">
    <location>
        <begin position="52"/>
        <end position="278"/>
    </location>
</feature>
<evidence type="ECO:0000256" key="1">
    <source>
        <dbReference type="ARBA" id="ARBA00001946"/>
    </source>
</evidence>
<dbReference type="EMBL" id="CAEZWS010000020">
    <property type="protein sequence ID" value="CAB4662538.1"/>
    <property type="molecule type" value="Genomic_DNA"/>
</dbReference>
<dbReference type="AlphaFoldDB" id="A0A6J7C1J5"/>
<dbReference type="InterPro" id="IPR004101">
    <property type="entry name" value="Mur_ligase_C"/>
</dbReference>
<dbReference type="NCBIfam" id="TIGR01499">
    <property type="entry name" value="folC"/>
    <property type="match status" value="1"/>
</dbReference>